<dbReference type="SUPFAM" id="SSF55424">
    <property type="entry name" value="FAD/NAD-linked reductases, dimerisation (C-terminal) domain"/>
    <property type="match status" value="1"/>
</dbReference>
<dbReference type="InterPro" id="IPR023753">
    <property type="entry name" value="FAD/NAD-binding_dom"/>
</dbReference>
<proteinExistence type="inferred from homology"/>
<comment type="cofactor">
    <cofactor evidence="1">
        <name>FAD</name>
        <dbReference type="ChEBI" id="CHEBI:57692"/>
    </cofactor>
</comment>
<dbReference type="InterPro" id="IPR036188">
    <property type="entry name" value="FAD/NAD-bd_sf"/>
</dbReference>
<dbReference type="Proteomes" id="UP001597375">
    <property type="component" value="Unassembled WGS sequence"/>
</dbReference>
<evidence type="ECO:0000256" key="3">
    <source>
        <dbReference type="ARBA" id="ARBA00022630"/>
    </source>
</evidence>
<dbReference type="PRINTS" id="PR00411">
    <property type="entry name" value="PNDRDTASEI"/>
</dbReference>
<dbReference type="EMBL" id="JBHUIT010000002">
    <property type="protein sequence ID" value="MFD2255302.1"/>
    <property type="molecule type" value="Genomic_DNA"/>
</dbReference>
<dbReference type="InterPro" id="IPR001100">
    <property type="entry name" value="Pyr_nuc-diS_OxRdtase"/>
</dbReference>
<gene>
    <name evidence="7" type="ORF">ACFSSA_01320</name>
</gene>
<name>A0ABW5D2M9_9BACT</name>
<evidence type="ECO:0000256" key="4">
    <source>
        <dbReference type="ARBA" id="ARBA00022827"/>
    </source>
</evidence>
<evidence type="ECO:0000313" key="8">
    <source>
        <dbReference type="Proteomes" id="UP001597375"/>
    </source>
</evidence>
<sequence length="449" mass="48148">MTISDTHFDAIIIGSGTSAYYAATGLLKANRRIAIIDELPFGGTCALRGCQPKKYLIANAEAVANAQHLIGKGIEAAPRTDWKALQALKNEFLEGRSEEDLKSWQEDGVTTFRHRATLTGPNEVTLDDARKLTANHLILATGSSPRPTDIPGSEHIHISDDFLSLAELPKHITFIGGGYISFEFAHAAIRAGAQVTLLHRSTRPLNGFDPDMVDVVLAASREAGIEILLEEEPVSVEKTGASYLVKTTTAHTIETDFIVSATGRLPNLSVLKGDTGNVAHGPKGIEVNDYLQSTTNSAVYAIGDCASHGLMLATVADDHGKIAARNILEGNTTPVDHRVVPSAVFTIPTLATVGLTEDQAKAQGLDFRIKHGSPTAWPSSKRIGETHAAFKVLIDNKTDLILGAHLVRHNAAEVINLFALAIAYKVPAKDIANFLWAYPTSTSDIKSMV</sequence>
<keyword evidence="8" id="KW-1185">Reference proteome</keyword>
<dbReference type="InterPro" id="IPR004099">
    <property type="entry name" value="Pyr_nucl-diS_OxRdtase_dimer"/>
</dbReference>
<dbReference type="PANTHER" id="PTHR43014:SF5">
    <property type="entry name" value="GLUTATHIONE REDUCTASE (NADPH)"/>
    <property type="match status" value="1"/>
</dbReference>
<dbReference type="Gene3D" id="3.30.390.30">
    <property type="match status" value="1"/>
</dbReference>
<dbReference type="PRINTS" id="PR00368">
    <property type="entry name" value="FADPNR"/>
</dbReference>
<dbReference type="InterPro" id="IPR016156">
    <property type="entry name" value="FAD/NAD-linked_Rdtase_dimer_sf"/>
</dbReference>
<evidence type="ECO:0000313" key="7">
    <source>
        <dbReference type="EMBL" id="MFD2255302.1"/>
    </source>
</evidence>
<dbReference type="Gene3D" id="3.50.50.60">
    <property type="entry name" value="FAD/NAD(P)-binding domain"/>
    <property type="match status" value="2"/>
</dbReference>
<dbReference type="RefSeq" id="WP_386817962.1">
    <property type="nucleotide sequence ID" value="NZ_JBHUIT010000002.1"/>
</dbReference>
<dbReference type="GO" id="GO:0016491">
    <property type="term" value="F:oxidoreductase activity"/>
    <property type="evidence" value="ECO:0007669"/>
    <property type="project" value="UniProtKB-KW"/>
</dbReference>
<dbReference type="Pfam" id="PF07992">
    <property type="entry name" value="Pyr_redox_2"/>
    <property type="match status" value="1"/>
</dbReference>
<dbReference type="SUPFAM" id="SSF51905">
    <property type="entry name" value="FAD/NAD(P)-binding domain"/>
    <property type="match status" value="1"/>
</dbReference>
<feature type="domain" description="FAD/NAD(P)-binding" evidence="6">
    <location>
        <begin position="9"/>
        <end position="320"/>
    </location>
</feature>
<feature type="domain" description="Pyridine nucleotide-disulphide oxidoreductase dimerisation" evidence="5">
    <location>
        <begin position="340"/>
        <end position="447"/>
    </location>
</feature>
<accession>A0ABW5D2M9</accession>
<evidence type="ECO:0000259" key="6">
    <source>
        <dbReference type="Pfam" id="PF07992"/>
    </source>
</evidence>
<evidence type="ECO:0000256" key="2">
    <source>
        <dbReference type="ARBA" id="ARBA00007532"/>
    </source>
</evidence>
<keyword evidence="3" id="KW-0285">Flavoprotein</keyword>
<comment type="similarity">
    <text evidence="2">Belongs to the class-I pyridine nucleotide-disulfide oxidoreductase family.</text>
</comment>
<organism evidence="7 8">
    <name type="scientific">Luteolibacter algae</name>
    <dbReference type="NCBI Taxonomy" id="454151"/>
    <lineage>
        <taxon>Bacteria</taxon>
        <taxon>Pseudomonadati</taxon>
        <taxon>Verrucomicrobiota</taxon>
        <taxon>Verrucomicrobiia</taxon>
        <taxon>Verrucomicrobiales</taxon>
        <taxon>Verrucomicrobiaceae</taxon>
        <taxon>Luteolibacter</taxon>
    </lineage>
</organism>
<dbReference type="PANTHER" id="PTHR43014">
    <property type="entry name" value="MERCURIC REDUCTASE"/>
    <property type="match status" value="1"/>
</dbReference>
<dbReference type="Pfam" id="PF02852">
    <property type="entry name" value="Pyr_redox_dim"/>
    <property type="match status" value="1"/>
</dbReference>
<protein>
    <submittedName>
        <fullName evidence="7">Dihydrolipoyl dehydrogenase family protein</fullName>
        <ecNumber evidence="7">1.-.-.-</ecNumber>
    </submittedName>
</protein>
<keyword evidence="4" id="KW-0274">FAD</keyword>
<dbReference type="EC" id="1.-.-.-" evidence="7"/>
<keyword evidence="7" id="KW-0560">Oxidoreductase</keyword>
<evidence type="ECO:0000256" key="1">
    <source>
        <dbReference type="ARBA" id="ARBA00001974"/>
    </source>
</evidence>
<dbReference type="PIRSF" id="PIRSF000350">
    <property type="entry name" value="Mercury_reductase_MerA"/>
    <property type="match status" value="1"/>
</dbReference>
<comment type="caution">
    <text evidence="7">The sequence shown here is derived from an EMBL/GenBank/DDBJ whole genome shotgun (WGS) entry which is preliminary data.</text>
</comment>
<reference evidence="8" key="1">
    <citation type="journal article" date="2019" name="Int. J. Syst. Evol. Microbiol.">
        <title>The Global Catalogue of Microorganisms (GCM) 10K type strain sequencing project: providing services to taxonomists for standard genome sequencing and annotation.</title>
        <authorList>
            <consortium name="The Broad Institute Genomics Platform"/>
            <consortium name="The Broad Institute Genome Sequencing Center for Infectious Disease"/>
            <person name="Wu L."/>
            <person name="Ma J."/>
        </authorList>
    </citation>
    <scope>NUCLEOTIDE SEQUENCE [LARGE SCALE GENOMIC DNA]</scope>
    <source>
        <strain evidence="8">CGMCC 4.7106</strain>
    </source>
</reference>
<evidence type="ECO:0000259" key="5">
    <source>
        <dbReference type="Pfam" id="PF02852"/>
    </source>
</evidence>